<comment type="caution">
    <text evidence="7">The sequence shown here is derived from an EMBL/GenBank/DDBJ whole genome shotgun (WGS) entry which is preliminary data.</text>
</comment>
<reference evidence="7" key="1">
    <citation type="submission" date="2021-01" db="EMBL/GenBank/DDBJ databases">
        <title>Whole genome shotgun sequence of Cellulomonas chitinilytica NBRC 110799.</title>
        <authorList>
            <person name="Komaki H."/>
            <person name="Tamura T."/>
        </authorList>
    </citation>
    <scope>NUCLEOTIDE SEQUENCE</scope>
    <source>
        <strain evidence="7">NBRC 110799</strain>
    </source>
</reference>
<keyword evidence="3" id="KW-0347">Helicase</keyword>
<dbReference type="RefSeq" id="WP_203750359.1">
    <property type="nucleotide sequence ID" value="NZ_BONK01000004.1"/>
</dbReference>
<dbReference type="PROSITE" id="PS51192">
    <property type="entry name" value="HELICASE_ATP_BIND_1"/>
    <property type="match status" value="1"/>
</dbReference>
<dbReference type="GO" id="GO:0004386">
    <property type="term" value="F:helicase activity"/>
    <property type="evidence" value="ECO:0007669"/>
    <property type="project" value="UniProtKB-KW"/>
</dbReference>
<evidence type="ECO:0000256" key="3">
    <source>
        <dbReference type="ARBA" id="ARBA00022806"/>
    </source>
</evidence>
<evidence type="ECO:0000256" key="1">
    <source>
        <dbReference type="ARBA" id="ARBA00022741"/>
    </source>
</evidence>
<keyword evidence="4" id="KW-0067">ATP-binding</keyword>
<dbReference type="SUPFAM" id="SSF52540">
    <property type="entry name" value="P-loop containing nucleoside triphosphate hydrolases"/>
    <property type="match status" value="1"/>
</dbReference>
<evidence type="ECO:0000259" key="5">
    <source>
        <dbReference type="PROSITE" id="PS51192"/>
    </source>
</evidence>
<dbReference type="InterPro" id="IPR027417">
    <property type="entry name" value="P-loop_NTPase"/>
</dbReference>
<keyword evidence="8" id="KW-1185">Reference proteome</keyword>
<dbReference type="GO" id="GO:0003676">
    <property type="term" value="F:nucleic acid binding"/>
    <property type="evidence" value="ECO:0007669"/>
    <property type="project" value="InterPro"/>
</dbReference>
<dbReference type="InterPro" id="IPR050474">
    <property type="entry name" value="Hel308_SKI2-like"/>
</dbReference>
<dbReference type="SMART" id="SM00487">
    <property type="entry name" value="DEXDc"/>
    <property type="match status" value="1"/>
</dbReference>
<name>A0A919P3A3_9CELL</name>
<sequence length="1358" mass="150360">MAINEYTDERRQRLEDALTLLERGRFELDKGTLSADVFGSRGRFSPDPRWTRVWGYFGELVLPMWRFVRDAPDGVVRELRLFAGDESRAFFPWLDPYISAPDDAETRGGRLLDSLVRSVDDAWTDWQREGSDALPDLDLTAEELEASTRLLALVRNGFIGPVARAAGIALDFDPGAVGSRPDDEAKLTWLALNRRLPRNPVPAMIFLSRRLGRDLLPGAVFTKVDVDEDYFSALTDPAVGLPPLLARKFINGDFLMEHKRKVEDQDYFSSGIEPPGTTELDRSGVAYLFSSKSNTSLMVLAPTSSGKSRFGQIAISREVYEKKRQHRKTYGKVIVIVPTKALVTQFARELRDVLAGTEAEQWEVLEGSRDYPQNDDRIRASRFDIAVIIPEKLAALMRNGMKIERTPLILVDELQHIVDGQRGLKEEQLLMEVFGRPSPPRFIGLSASLSPTTKELLQKWFAANLLRVDLLEVTARPVPLTVTALGKDGRIESRTHIPGDRKDLDTPLEGLNTIREQVRGSGELKSLAHKYRASIALLLGIVGENLEDGKFDEGTPSVLVFADTRRHAEDLARITRELLVTRLGVPSTASGRRGEEPAARFPVFDGHSGGPHPVRTIRLLPPGRIRADLTSALETGVGFHTASLNATGRSVIESLFRGGYIRVLFATDTLRLGINLPADIVINADLHMYDGEARLISKDALIQRLGRAGRLGHSRSLGQGFLIARRPPDYLRLEAHDRMEVTGRSNATDAQVLDAVSTIDGLYAAYVRDWSGGAHYVRPVDPAWFDQLVTQYLESSAGRTLPVEHLQEELDFLFARSLAGVDGMGRPDGDAVVGRLTDVGAIALSGSEYRLTDIGRSTAVNALTTKDGQIVKRIARAAQEGAGPFTLIYLACTSWHVSTSNHQIAFKPGDAPDFGENALAQIRVFVPHTARPSSRSTFMRHFPDAVADLIGHGSEADLLRRSIELPVQGTLDPERAAELTAIWRAFHVYLRWTGAPFAHLENILQKDEPRWRLDESALVLLSEGAAYITSAASDLLGMNPDTMHFRSLGFFSTEVELGMPALLAPFLYLNHRGMDRERILGMRRIVKEAEERWDGLAELFDIYVDKYDAVPDPKSQDWMPLPEDAVADIRAELVKYDEGRKGTAYRVIDDIGAMPVPGIPGRRVRDELEQVALGEGAQVLLAMMRPFGLDAELSDDGDRVTLQFPADETHGAQTTVFLFPRRGEIVDNALIDRVIAELDGSSNAMVVAVDGATHGVINRGRFMQDPVAIIDPALLLELLARVFKRYAGAATEAEDEDEDVYGGLFAAQDEQRLDVGGAREELRRLFLHNAPVLSRNDLENRLAYREVVVAQPRTSAGP</sequence>
<dbReference type="Pfam" id="PF00270">
    <property type="entry name" value="DEAD"/>
    <property type="match status" value="1"/>
</dbReference>
<dbReference type="PANTHER" id="PTHR47961:SF6">
    <property type="entry name" value="DNA-DIRECTED DNA POLYMERASE"/>
    <property type="match status" value="1"/>
</dbReference>
<feature type="domain" description="Helicase ATP-binding" evidence="5">
    <location>
        <begin position="288"/>
        <end position="467"/>
    </location>
</feature>
<dbReference type="EMBL" id="BONK01000004">
    <property type="protein sequence ID" value="GIG20644.1"/>
    <property type="molecule type" value="Genomic_DNA"/>
</dbReference>
<feature type="domain" description="Helicase C-terminal" evidence="6">
    <location>
        <begin position="545"/>
        <end position="757"/>
    </location>
</feature>
<dbReference type="PANTHER" id="PTHR47961">
    <property type="entry name" value="DNA POLYMERASE THETA, PUTATIVE (AFU_ORTHOLOGUE AFUA_1G05260)-RELATED"/>
    <property type="match status" value="1"/>
</dbReference>
<evidence type="ECO:0000313" key="7">
    <source>
        <dbReference type="EMBL" id="GIG20644.1"/>
    </source>
</evidence>
<evidence type="ECO:0000313" key="8">
    <source>
        <dbReference type="Proteomes" id="UP000632740"/>
    </source>
</evidence>
<accession>A0A919P3A3</accession>
<keyword evidence="1" id="KW-0547">Nucleotide-binding</keyword>
<evidence type="ECO:0000259" key="6">
    <source>
        <dbReference type="PROSITE" id="PS51194"/>
    </source>
</evidence>
<dbReference type="InterPro" id="IPR011545">
    <property type="entry name" value="DEAD/DEAH_box_helicase_dom"/>
</dbReference>
<keyword evidence="2" id="KW-0378">Hydrolase</keyword>
<evidence type="ECO:0000256" key="4">
    <source>
        <dbReference type="ARBA" id="ARBA00022840"/>
    </source>
</evidence>
<dbReference type="SMART" id="SM00490">
    <property type="entry name" value="HELICc"/>
    <property type="match status" value="1"/>
</dbReference>
<dbReference type="InterPro" id="IPR014001">
    <property type="entry name" value="Helicase_ATP-bd"/>
</dbReference>
<evidence type="ECO:0008006" key="9">
    <source>
        <dbReference type="Google" id="ProtNLM"/>
    </source>
</evidence>
<dbReference type="InterPro" id="IPR001650">
    <property type="entry name" value="Helicase_C-like"/>
</dbReference>
<dbReference type="Gene3D" id="3.40.50.300">
    <property type="entry name" value="P-loop containing nucleotide triphosphate hydrolases"/>
    <property type="match status" value="2"/>
</dbReference>
<dbReference type="GO" id="GO:0016787">
    <property type="term" value="F:hydrolase activity"/>
    <property type="evidence" value="ECO:0007669"/>
    <property type="project" value="UniProtKB-KW"/>
</dbReference>
<organism evidence="7 8">
    <name type="scientific">Cellulomonas chitinilytica</name>
    <dbReference type="NCBI Taxonomy" id="398759"/>
    <lineage>
        <taxon>Bacteria</taxon>
        <taxon>Bacillati</taxon>
        <taxon>Actinomycetota</taxon>
        <taxon>Actinomycetes</taxon>
        <taxon>Micrococcales</taxon>
        <taxon>Cellulomonadaceae</taxon>
        <taxon>Cellulomonas</taxon>
    </lineage>
</organism>
<dbReference type="PROSITE" id="PS51194">
    <property type="entry name" value="HELICASE_CTER"/>
    <property type="match status" value="1"/>
</dbReference>
<protein>
    <recommendedName>
        <fullName evidence="9">DEAD/DEAH box helicase</fullName>
    </recommendedName>
</protein>
<gene>
    <name evidence="7" type="ORF">Cch01nite_13680</name>
</gene>
<dbReference type="Pfam" id="PF00271">
    <property type="entry name" value="Helicase_C"/>
    <property type="match status" value="1"/>
</dbReference>
<dbReference type="GO" id="GO:0005524">
    <property type="term" value="F:ATP binding"/>
    <property type="evidence" value="ECO:0007669"/>
    <property type="project" value="UniProtKB-KW"/>
</dbReference>
<dbReference type="Proteomes" id="UP000632740">
    <property type="component" value="Unassembled WGS sequence"/>
</dbReference>
<evidence type="ECO:0000256" key="2">
    <source>
        <dbReference type="ARBA" id="ARBA00022801"/>
    </source>
</evidence>
<proteinExistence type="predicted"/>